<dbReference type="PRINTS" id="PR01790">
    <property type="entry name" value="SMP30FAMILY"/>
</dbReference>
<dbReference type="InterPro" id="IPR013658">
    <property type="entry name" value="SGL"/>
</dbReference>
<dbReference type="RefSeq" id="WP_244540296.1">
    <property type="nucleotide sequence ID" value="NZ_FQUP01000004.1"/>
</dbReference>
<keyword evidence="3" id="KW-0479">Metal-binding</keyword>
<dbReference type="GO" id="GO:0016787">
    <property type="term" value="F:hydrolase activity"/>
    <property type="evidence" value="ECO:0007669"/>
    <property type="project" value="UniProtKB-KW"/>
</dbReference>
<dbReference type="PANTHER" id="PTHR47572:SF4">
    <property type="entry name" value="LACTONASE DRP35"/>
    <property type="match status" value="1"/>
</dbReference>
<keyword evidence="1" id="KW-0378">Hydrolase</keyword>
<feature type="binding site" evidence="3">
    <location>
        <position position="129"/>
    </location>
    <ligand>
        <name>substrate</name>
    </ligand>
</feature>
<evidence type="ECO:0000259" key="4">
    <source>
        <dbReference type="Pfam" id="PF08450"/>
    </source>
</evidence>
<protein>
    <submittedName>
        <fullName evidence="5">Gluconolactonase</fullName>
    </submittedName>
</protein>
<dbReference type="STRING" id="1122133.SAMN02745157_3883"/>
<dbReference type="InterPro" id="IPR051262">
    <property type="entry name" value="SMP-30/CGR1_Lactonase"/>
</dbReference>
<organism evidence="5 6">
    <name type="scientific">Kaistia soli DSM 19436</name>
    <dbReference type="NCBI Taxonomy" id="1122133"/>
    <lineage>
        <taxon>Bacteria</taxon>
        <taxon>Pseudomonadati</taxon>
        <taxon>Pseudomonadota</taxon>
        <taxon>Alphaproteobacteria</taxon>
        <taxon>Hyphomicrobiales</taxon>
        <taxon>Kaistiaceae</taxon>
        <taxon>Kaistia</taxon>
    </lineage>
</organism>
<evidence type="ECO:0000313" key="5">
    <source>
        <dbReference type="EMBL" id="SHG27478.1"/>
    </source>
</evidence>
<sequence length="308" mass="33413">MVALPLKEIETPAFEVIDPRFEACTVPDAGARRIWSGGRWAEGPAWLASQGLLVWSDIPGDTIWSWHEASDTVSTFRYPANSPNGNTVDRSGRLVSCEQTPHRITRTETDGSITSLVDRIEGRRFQSPNDVVVKSDGSIWFSDPSYGRKAERPAGADVEGCHVYRFDPATGAVRQVTHDFVMPNGLAFSPDESLLYIVDTGSTHLADGPNHLRRFRVGADGALSGGEVLIAEPGGHFDGLRADTEGRLWMGTDDGVRCYWPDGTLIGRLRLPERAANLTFGGADGHLLMMTATTSVYVCRVNAAGATP</sequence>
<dbReference type="EMBL" id="FQUP01000004">
    <property type="protein sequence ID" value="SHG27478.1"/>
    <property type="molecule type" value="Genomic_DNA"/>
</dbReference>
<evidence type="ECO:0000313" key="6">
    <source>
        <dbReference type="Proteomes" id="UP000184485"/>
    </source>
</evidence>
<dbReference type="AlphaFoldDB" id="A0A1M5IGM5"/>
<dbReference type="Proteomes" id="UP000184485">
    <property type="component" value="Unassembled WGS sequence"/>
</dbReference>
<comment type="cofactor">
    <cofactor evidence="3">
        <name>Zn(2+)</name>
        <dbReference type="ChEBI" id="CHEBI:29105"/>
    </cofactor>
    <text evidence="3">Binds 1 divalent metal cation per subunit.</text>
</comment>
<feature type="binding site" evidence="3">
    <location>
        <position position="42"/>
    </location>
    <ligand>
        <name>a divalent metal cation</name>
        <dbReference type="ChEBI" id="CHEBI:60240"/>
    </ligand>
</feature>
<dbReference type="Gene3D" id="2.120.10.30">
    <property type="entry name" value="TolB, C-terminal domain"/>
    <property type="match status" value="1"/>
</dbReference>
<dbReference type="InterPro" id="IPR011042">
    <property type="entry name" value="6-blade_b-propeller_TolB-like"/>
</dbReference>
<feature type="active site" description="Proton donor/acceptor" evidence="2">
    <location>
        <position position="238"/>
    </location>
</feature>
<keyword evidence="3" id="KW-0862">Zinc</keyword>
<feature type="binding site" evidence="3">
    <location>
        <position position="238"/>
    </location>
    <ligand>
        <name>a divalent metal cation</name>
        <dbReference type="ChEBI" id="CHEBI:60240"/>
    </ligand>
</feature>
<feature type="domain" description="SMP-30/Gluconolactonase/LRE-like region" evidence="4">
    <location>
        <begin position="40"/>
        <end position="293"/>
    </location>
</feature>
<name>A0A1M5IGM5_9HYPH</name>
<keyword evidence="6" id="KW-1185">Reference proteome</keyword>
<accession>A0A1M5IGM5</accession>
<evidence type="ECO:0000256" key="1">
    <source>
        <dbReference type="ARBA" id="ARBA00022801"/>
    </source>
</evidence>
<reference evidence="5 6" key="1">
    <citation type="submission" date="2016-11" db="EMBL/GenBank/DDBJ databases">
        <authorList>
            <person name="Jaros S."/>
            <person name="Januszkiewicz K."/>
            <person name="Wedrychowicz H."/>
        </authorList>
    </citation>
    <scope>NUCLEOTIDE SEQUENCE [LARGE SCALE GENOMIC DNA]</scope>
    <source>
        <strain evidence="5 6">DSM 19436</strain>
    </source>
</reference>
<dbReference type="SUPFAM" id="SSF63829">
    <property type="entry name" value="Calcium-dependent phosphotriesterase"/>
    <property type="match status" value="1"/>
</dbReference>
<evidence type="ECO:0000256" key="2">
    <source>
        <dbReference type="PIRSR" id="PIRSR605511-1"/>
    </source>
</evidence>
<dbReference type="Pfam" id="PF08450">
    <property type="entry name" value="SGL"/>
    <property type="match status" value="1"/>
</dbReference>
<feature type="binding site" evidence="3">
    <location>
        <position position="184"/>
    </location>
    <ligand>
        <name>a divalent metal cation</name>
        <dbReference type="ChEBI" id="CHEBI:60240"/>
    </ligand>
</feature>
<dbReference type="InterPro" id="IPR005511">
    <property type="entry name" value="SMP-30"/>
</dbReference>
<evidence type="ECO:0000256" key="3">
    <source>
        <dbReference type="PIRSR" id="PIRSR605511-2"/>
    </source>
</evidence>
<proteinExistence type="predicted"/>
<dbReference type="PANTHER" id="PTHR47572">
    <property type="entry name" value="LIPOPROTEIN-RELATED"/>
    <property type="match status" value="1"/>
</dbReference>
<dbReference type="GO" id="GO:0046872">
    <property type="term" value="F:metal ion binding"/>
    <property type="evidence" value="ECO:0007669"/>
    <property type="project" value="UniProtKB-KW"/>
</dbReference>
<gene>
    <name evidence="5" type="ORF">SAMN02745157_3883</name>
</gene>